<sequence>MKKITVLVGLLVLGVQDVIPFPSQEWRFVRSPYSQNTFMLSSLNPPSSYVPENFMTSFGGGEAIATNTYGGTETFDNEEDVITEIKNPEPQIDQKPIAEDSIITEVPLLPKKKPNGDKPEAEEDENDPWPFFKDTRRGYNAFFPIVIGGYPDGRGVARNSGEYPSGTATAIANSFSTGRGGVASSHATSFGDPYLSMLLRNALFKRKSLLSEKDE</sequence>
<name>A0A0T6AWV8_9SCAR</name>
<feature type="signal peptide" evidence="2">
    <location>
        <begin position="1"/>
        <end position="20"/>
    </location>
</feature>
<keyword evidence="4" id="KW-1185">Reference proteome</keyword>
<reference evidence="3 4" key="1">
    <citation type="submission" date="2015-09" db="EMBL/GenBank/DDBJ databases">
        <title>Draft genome of the scarab beetle Oryctes borbonicus.</title>
        <authorList>
            <person name="Meyer J.M."/>
            <person name="Markov G.V."/>
            <person name="Baskaran P."/>
            <person name="Herrmann M."/>
            <person name="Sommer R.J."/>
            <person name="Roedelsperger C."/>
        </authorList>
    </citation>
    <scope>NUCLEOTIDE SEQUENCE [LARGE SCALE GENOMIC DNA]</scope>
    <source>
        <strain evidence="3">OB123</strain>
        <tissue evidence="3">Whole animal</tissue>
    </source>
</reference>
<dbReference type="OrthoDB" id="6627608at2759"/>
<organism evidence="3 4">
    <name type="scientific">Oryctes borbonicus</name>
    <dbReference type="NCBI Taxonomy" id="1629725"/>
    <lineage>
        <taxon>Eukaryota</taxon>
        <taxon>Metazoa</taxon>
        <taxon>Ecdysozoa</taxon>
        <taxon>Arthropoda</taxon>
        <taxon>Hexapoda</taxon>
        <taxon>Insecta</taxon>
        <taxon>Pterygota</taxon>
        <taxon>Neoptera</taxon>
        <taxon>Endopterygota</taxon>
        <taxon>Coleoptera</taxon>
        <taxon>Polyphaga</taxon>
        <taxon>Scarabaeiformia</taxon>
        <taxon>Scarabaeidae</taxon>
        <taxon>Dynastinae</taxon>
        <taxon>Oryctes</taxon>
    </lineage>
</organism>
<evidence type="ECO:0000313" key="3">
    <source>
        <dbReference type="EMBL" id="KRT79560.1"/>
    </source>
</evidence>
<protein>
    <submittedName>
        <fullName evidence="3">Uncharacterized protein</fullName>
    </submittedName>
</protein>
<gene>
    <name evidence="3" type="ORF">AMK59_6833</name>
</gene>
<accession>A0A0T6AWV8</accession>
<keyword evidence="2" id="KW-0732">Signal</keyword>
<dbReference type="AlphaFoldDB" id="A0A0T6AWV8"/>
<comment type="caution">
    <text evidence="3">The sequence shown here is derived from an EMBL/GenBank/DDBJ whole genome shotgun (WGS) entry which is preliminary data.</text>
</comment>
<feature type="chain" id="PRO_5006668183" evidence="2">
    <location>
        <begin position="21"/>
        <end position="215"/>
    </location>
</feature>
<evidence type="ECO:0000256" key="1">
    <source>
        <dbReference type="SAM" id="MobiDB-lite"/>
    </source>
</evidence>
<dbReference type="Proteomes" id="UP000051574">
    <property type="component" value="Unassembled WGS sequence"/>
</dbReference>
<evidence type="ECO:0000256" key="2">
    <source>
        <dbReference type="SAM" id="SignalP"/>
    </source>
</evidence>
<proteinExistence type="predicted"/>
<feature type="region of interest" description="Disordered" evidence="1">
    <location>
        <begin position="104"/>
        <end position="131"/>
    </location>
</feature>
<evidence type="ECO:0000313" key="4">
    <source>
        <dbReference type="Proteomes" id="UP000051574"/>
    </source>
</evidence>
<dbReference type="EMBL" id="LJIG01022627">
    <property type="protein sequence ID" value="KRT79560.1"/>
    <property type="molecule type" value="Genomic_DNA"/>
</dbReference>